<organism evidence="1 2">
    <name type="scientific">Pseudarthrobacter siccitolerans</name>
    <dbReference type="NCBI Taxonomy" id="861266"/>
    <lineage>
        <taxon>Bacteria</taxon>
        <taxon>Bacillati</taxon>
        <taxon>Actinomycetota</taxon>
        <taxon>Actinomycetes</taxon>
        <taxon>Micrococcales</taxon>
        <taxon>Micrococcaceae</taxon>
        <taxon>Pseudarthrobacter</taxon>
    </lineage>
</organism>
<evidence type="ECO:0000313" key="1">
    <source>
        <dbReference type="EMBL" id="MDQ0672918.1"/>
    </source>
</evidence>
<comment type="caution">
    <text evidence="1">The sequence shown here is derived from an EMBL/GenBank/DDBJ whole genome shotgun (WGS) entry which is preliminary data.</text>
</comment>
<protein>
    <submittedName>
        <fullName evidence="1">Uncharacterized protein</fullName>
    </submittedName>
</protein>
<gene>
    <name evidence="1" type="ORF">QFZ36_000479</name>
</gene>
<dbReference type="RefSeq" id="WP_306633612.1">
    <property type="nucleotide sequence ID" value="NZ_JAUSXB010000001.1"/>
</dbReference>
<accession>A0ABU0PG28</accession>
<dbReference type="Proteomes" id="UP001236806">
    <property type="component" value="Unassembled WGS sequence"/>
</dbReference>
<keyword evidence="2" id="KW-1185">Reference proteome</keyword>
<sequence length="199" mass="21987">MNSLLLSGTIAYSYSRGLSVVDTNWSNIRSDPELGWRIACAYLSAPNILTPEAAYSYEALCAEMWDQFEYLTSVIGIEVRVVDEDPYSRASELHADLDKGLLRVWATAAGNNSHPYFSHDANDVFRAVHDAFGHGSIGSSFGPNGEEAAWVKHSQMFSPAAQPAMTTETRGQTCTFLYGNDGKFFSEQKAILLPSEFWP</sequence>
<proteinExistence type="predicted"/>
<dbReference type="EMBL" id="JAUSXB010000001">
    <property type="protein sequence ID" value="MDQ0672918.1"/>
    <property type="molecule type" value="Genomic_DNA"/>
</dbReference>
<name>A0ABU0PG28_9MICC</name>
<evidence type="ECO:0000313" key="2">
    <source>
        <dbReference type="Proteomes" id="UP001236806"/>
    </source>
</evidence>
<reference evidence="1 2" key="1">
    <citation type="submission" date="2023-07" db="EMBL/GenBank/DDBJ databases">
        <title>Comparative genomics of wheat-associated soil bacteria to identify genetic determinants of phenazine resistance.</title>
        <authorList>
            <person name="Mouncey N."/>
        </authorList>
    </citation>
    <scope>NUCLEOTIDE SEQUENCE [LARGE SCALE GENOMIC DNA]</scope>
    <source>
        <strain evidence="1 2">W1I3</strain>
    </source>
</reference>